<accession>A0A1M6N8S2</accession>
<dbReference type="InterPro" id="IPR038728">
    <property type="entry name" value="YkvI-like"/>
</dbReference>
<organism evidence="2 3">
    <name type="scientific">Anaerotignum lactatifermentans DSM 14214</name>
    <dbReference type="NCBI Taxonomy" id="1121323"/>
    <lineage>
        <taxon>Bacteria</taxon>
        <taxon>Bacillati</taxon>
        <taxon>Bacillota</taxon>
        <taxon>Clostridia</taxon>
        <taxon>Lachnospirales</taxon>
        <taxon>Anaerotignaceae</taxon>
        <taxon>Anaerotignum</taxon>
    </lineage>
</organism>
<gene>
    <name evidence="2" type="ORF">SAMN02745138_00802</name>
</gene>
<feature type="transmembrane region" description="Helical" evidence="1">
    <location>
        <begin position="189"/>
        <end position="211"/>
    </location>
</feature>
<reference evidence="2 3" key="1">
    <citation type="submission" date="2016-11" db="EMBL/GenBank/DDBJ databases">
        <authorList>
            <person name="Jaros S."/>
            <person name="Januszkiewicz K."/>
            <person name="Wedrychowicz H."/>
        </authorList>
    </citation>
    <scope>NUCLEOTIDE SEQUENCE [LARGE SCALE GENOMIC DNA]</scope>
    <source>
        <strain evidence="2 3">DSM 14214</strain>
    </source>
</reference>
<sequence>MENKVSMANVVKFAGAYVACAIGSGFATGQEIMQFFTAQGVMSILGSIVTMVVFAWAGGMFMKHGKELQLKVPGAIVRYYFGHTVGKIFEILFQAFLYAIFVIMISGAGATLAEYYGINPYVGRVGMTLAAFFTVILGLHKLTDILGSLGTVIIVFSVGVGLISFMGNAGGLGHAAEVIPTLEITKNSGGWLFSSILYPGFNAIAVLIFSAGIGASANSSKEALYGGLLGGVLFGLAILCMNLGLLVNIESVYDKAVPSLVLADNIHRAVGVVFSVILICGIYTTAVPMLWGVTSQFAQEKTKKFMVVALILTVIAFFLGMTDFKVLVNTIYPFSGYMGIILMVVVLYHMLFDKRDKAEVGAALNAKYKKLEQQQ</sequence>
<name>A0A1M6N8S2_9FIRM</name>
<feature type="transmembrane region" description="Helical" evidence="1">
    <location>
        <begin position="88"/>
        <end position="109"/>
    </location>
</feature>
<dbReference type="PANTHER" id="PTHR37814:SF1">
    <property type="entry name" value="MEMBRANE PROTEIN"/>
    <property type="match status" value="1"/>
</dbReference>
<protein>
    <submittedName>
        <fullName evidence="2">Uncharacterized membrane protein YkvI</fullName>
    </submittedName>
</protein>
<keyword evidence="3" id="KW-1185">Reference proteome</keyword>
<dbReference type="PANTHER" id="PTHR37814">
    <property type="entry name" value="CONSERVED MEMBRANE PROTEIN"/>
    <property type="match status" value="1"/>
</dbReference>
<dbReference type="RefSeq" id="WP_072849421.1">
    <property type="nucleotide sequence ID" value="NZ_FRAH01000009.1"/>
</dbReference>
<feature type="transmembrane region" description="Helical" evidence="1">
    <location>
        <begin position="146"/>
        <end position="169"/>
    </location>
</feature>
<feature type="transmembrane region" description="Helical" evidence="1">
    <location>
        <begin position="121"/>
        <end position="139"/>
    </location>
</feature>
<evidence type="ECO:0000313" key="3">
    <source>
        <dbReference type="Proteomes" id="UP000183975"/>
    </source>
</evidence>
<feature type="transmembrane region" description="Helical" evidence="1">
    <location>
        <begin position="39"/>
        <end position="61"/>
    </location>
</feature>
<keyword evidence="1" id="KW-1133">Transmembrane helix</keyword>
<feature type="transmembrane region" description="Helical" evidence="1">
    <location>
        <begin position="269"/>
        <end position="293"/>
    </location>
</feature>
<keyword evidence="1" id="KW-0812">Transmembrane</keyword>
<dbReference type="EMBL" id="FRAH01000009">
    <property type="protein sequence ID" value="SHJ92041.1"/>
    <property type="molecule type" value="Genomic_DNA"/>
</dbReference>
<feature type="transmembrane region" description="Helical" evidence="1">
    <location>
        <begin position="305"/>
        <end position="322"/>
    </location>
</feature>
<proteinExistence type="predicted"/>
<keyword evidence="1" id="KW-0472">Membrane</keyword>
<feature type="transmembrane region" description="Helical" evidence="1">
    <location>
        <begin position="223"/>
        <end position="249"/>
    </location>
</feature>
<dbReference type="AlphaFoldDB" id="A0A1M6N8S2"/>
<feature type="transmembrane region" description="Helical" evidence="1">
    <location>
        <begin position="334"/>
        <end position="352"/>
    </location>
</feature>
<evidence type="ECO:0000313" key="2">
    <source>
        <dbReference type="EMBL" id="SHJ92041.1"/>
    </source>
</evidence>
<dbReference type="Proteomes" id="UP000183975">
    <property type="component" value="Unassembled WGS sequence"/>
</dbReference>
<evidence type="ECO:0000256" key="1">
    <source>
        <dbReference type="SAM" id="Phobius"/>
    </source>
</evidence>